<dbReference type="EMBL" id="CP092881">
    <property type="protein sequence ID" value="UYV80402.1"/>
    <property type="molecule type" value="Genomic_DNA"/>
</dbReference>
<evidence type="ECO:0000256" key="1">
    <source>
        <dbReference type="SAM" id="MobiDB-lite"/>
    </source>
</evidence>
<feature type="region of interest" description="Disordered" evidence="1">
    <location>
        <begin position="65"/>
        <end position="84"/>
    </location>
</feature>
<gene>
    <name evidence="2" type="ORF">LAZ67_19000097</name>
</gene>
<sequence>MANTHLIIYRFDKEGTSKPKVQSNTLTWFYSFGAIPISLNRLVFDHYNPGLIPALDTFFSDKKRKNAPMAPDSCKSPTPPASASNQMGLWHICKCKVQLLFTCVDMWYTYTKSSR</sequence>
<protein>
    <submittedName>
        <fullName evidence="2">Uncharacterized protein</fullName>
    </submittedName>
</protein>
<keyword evidence="3" id="KW-1185">Reference proteome</keyword>
<organism evidence="2 3">
    <name type="scientific">Cordylochernes scorpioides</name>
    <dbReference type="NCBI Taxonomy" id="51811"/>
    <lineage>
        <taxon>Eukaryota</taxon>
        <taxon>Metazoa</taxon>
        <taxon>Ecdysozoa</taxon>
        <taxon>Arthropoda</taxon>
        <taxon>Chelicerata</taxon>
        <taxon>Arachnida</taxon>
        <taxon>Pseudoscorpiones</taxon>
        <taxon>Cheliferoidea</taxon>
        <taxon>Chernetidae</taxon>
        <taxon>Cordylochernes</taxon>
    </lineage>
</organism>
<reference evidence="2 3" key="1">
    <citation type="submission" date="2022-01" db="EMBL/GenBank/DDBJ databases">
        <title>A chromosomal length assembly of Cordylochernes scorpioides.</title>
        <authorList>
            <person name="Zeh D."/>
            <person name="Zeh J."/>
        </authorList>
    </citation>
    <scope>NUCLEOTIDE SEQUENCE [LARGE SCALE GENOMIC DNA]</scope>
    <source>
        <strain evidence="2">IN4F17</strain>
        <tissue evidence="2">Whole Body</tissue>
    </source>
</reference>
<name>A0ABY6LJM4_9ARAC</name>
<accession>A0ABY6LJM4</accession>
<evidence type="ECO:0000313" key="2">
    <source>
        <dbReference type="EMBL" id="UYV80402.1"/>
    </source>
</evidence>
<proteinExistence type="predicted"/>
<evidence type="ECO:0000313" key="3">
    <source>
        <dbReference type="Proteomes" id="UP001235939"/>
    </source>
</evidence>
<dbReference type="Proteomes" id="UP001235939">
    <property type="component" value="Chromosome 19"/>
</dbReference>